<keyword evidence="4" id="KW-1185">Reference proteome</keyword>
<keyword evidence="1" id="KW-1133">Transmembrane helix</keyword>
<evidence type="ECO:0000313" key="3">
    <source>
        <dbReference type="EMBL" id="TPX63827.1"/>
    </source>
</evidence>
<dbReference type="OrthoDB" id="2153640at2759"/>
<dbReference type="CDD" id="cd22997">
    <property type="entry name" value="GT_LH"/>
    <property type="match status" value="1"/>
</dbReference>
<feature type="domain" description="PLOD1-3-like GT" evidence="2">
    <location>
        <begin position="84"/>
        <end position="207"/>
    </location>
</feature>
<accession>A0A507EKC6</accession>
<reference evidence="3 4" key="1">
    <citation type="journal article" date="2019" name="Sci. Rep.">
        <title>Comparative genomics of chytrid fungi reveal insights into the obligate biotrophic and pathogenic lifestyle of Synchytrium endobioticum.</title>
        <authorList>
            <person name="van de Vossenberg B.T.L.H."/>
            <person name="Warris S."/>
            <person name="Nguyen H.D.T."/>
            <person name="van Gent-Pelzer M.P.E."/>
            <person name="Joly D.L."/>
            <person name="van de Geest H.C."/>
            <person name="Bonants P.J.M."/>
            <person name="Smith D.S."/>
            <person name="Levesque C.A."/>
            <person name="van der Lee T.A.J."/>
        </authorList>
    </citation>
    <scope>NUCLEOTIDE SEQUENCE [LARGE SCALE GENOMIC DNA]</scope>
    <source>
        <strain evidence="3 4">CBS 675.73</strain>
    </source>
</reference>
<dbReference type="AlphaFoldDB" id="A0A507EKC6"/>
<keyword evidence="1" id="KW-0472">Membrane</keyword>
<name>A0A507EKC6_9FUNG</name>
<dbReference type="InterPro" id="IPR057589">
    <property type="entry name" value="GT_PLOD"/>
</dbReference>
<sequence>MHHNLIPAMSDKITSLLLKPWRLDSTLAVALGAIAIYISVYFGRGFQSNHGPVAALSYNLSNGFDASQYIGSSTTALNSIQPPSNLRVITISTKGTDARKPMCKWTLFSAALNKIPLELYGSSKFFQKGLPSNKGKPEEGLATKRDCTLSALCAAAASSMNDAVLMIDAYDIIFQRPFEELQYLYYRRWNAPEFVVSAEENCYPSDVEDPVLPGVSGNGDLQWATWAKVVYENYKARPFMMDHLSKLSSAAYPTKPLYNEVEIGGRTYFVDASSKGIPMLIHLNGGIPKERATN</sequence>
<dbReference type="EMBL" id="QEAP01000582">
    <property type="protein sequence ID" value="TPX63827.1"/>
    <property type="molecule type" value="Genomic_DNA"/>
</dbReference>
<dbReference type="Proteomes" id="UP000320333">
    <property type="component" value="Unassembled WGS sequence"/>
</dbReference>
<protein>
    <recommendedName>
        <fullName evidence="2">PLOD1-3-like GT domain-containing protein</fullName>
    </recommendedName>
</protein>
<comment type="caution">
    <text evidence="3">The sequence shown here is derived from an EMBL/GenBank/DDBJ whole genome shotgun (WGS) entry which is preliminary data.</text>
</comment>
<evidence type="ECO:0000256" key="1">
    <source>
        <dbReference type="SAM" id="Phobius"/>
    </source>
</evidence>
<evidence type="ECO:0000313" key="4">
    <source>
        <dbReference type="Proteomes" id="UP000320333"/>
    </source>
</evidence>
<keyword evidence="1" id="KW-0812">Transmembrane</keyword>
<dbReference type="Pfam" id="PF25342">
    <property type="entry name" value="GT_PLOD"/>
    <property type="match status" value="1"/>
</dbReference>
<gene>
    <name evidence="3" type="ORF">CcCBS67573_g08580</name>
</gene>
<proteinExistence type="predicted"/>
<evidence type="ECO:0000259" key="2">
    <source>
        <dbReference type="Pfam" id="PF25342"/>
    </source>
</evidence>
<feature type="transmembrane region" description="Helical" evidence="1">
    <location>
        <begin position="21"/>
        <end position="42"/>
    </location>
</feature>
<organism evidence="3 4">
    <name type="scientific">Chytriomyces confervae</name>
    <dbReference type="NCBI Taxonomy" id="246404"/>
    <lineage>
        <taxon>Eukaryota</taxon>
        <taxon>Fungi</taxon>
        <taxon>Fungi incertae sedis</taxon>
        <taxon>Chytridiomycota</taxon>
        <taxon>Chytridiomycota incertae sedis</taxon>
        <taxon>Chytridiomycetes</taxon>
        <taxon>Chytridiales</taxon>
        <taxon>Chytriomycetaceae</taxon>
        <taxon>Chytriomyces</taxon>
    </lineage>
</organism>